<dbReference type="Proteomes" id="UP000238322">
    <property type="component" value="Unassembled WGS sequence"/>
</dbReference>
<evidence type="ECO:0000313" key="3">
    <source>
        <dbReference type="Proteomes" id="UP000238322"/>
    </source>
</evidence>
<sequence>MGSMVAVIGITLTIYIYQTQVTEKDSTIEMIKTLLFPLTGVLFGVLMATLRYEFVIDGNHRRVAQANVFGPIRLSTKTTDRTAFRAVELQRIIHDPSSPEWDWFSVQLRPIDDELPIGLVSKPADDEVEAFAKRVADMLDLPLEKIETNPRKPE</sequence>
<keyword evidence="1" id="KW-0472">Membrane</keyword>
<comment type="caution">
    <text evidence="2">The sequence shown here is derived from an EMBL/GenBank/DDBJ whole genome shotgun (WGS) entry which is preliminary data.</text>
</comment>
<gene>
    <name evidence="2" type="ORF">C5Y83_19895</name>
</gene>
<feature type="transmembrane region" description="Helical" evidence="1">
    <location>
        <begin position="34"/>
        <end position="52"/>
    </location>
</feature>
<evidence type="ECO:0000256" key="1">
    <source>
        <dbReference type="SAM" id="Phobius"/>
    </source>
</evidence>
<keyword evidence="1" id="KW-1133">Transmembrane helix</keyword>
<organism evidence="2 3">
    <name type="scientific">Blastopirellula marina</name>
    <dbReference type="NCBI Taxonomy" id="124"/>
    <lineage>
        <taxon>Bacteria</taxon>
        <taxon>Pseudomonadati</taxon>
        <taxon>Planctomycetota</taxon>
        <taxon>Planctomycetia</taxon>
        <taxon>Pirellulales</taxon>
        <taxon>Pirellulaceae</taxon>
        <taxon>Blastopirellula</taxon>
    </lineage>
</organism>
<reference evidence="2 3" key="1">
    <citation type="submission" date="2018-02" db="EMBL/GenBank/DDBJ databases">
        <title>Comparative genomes isolates from brazilian mangrove.</title>
        <authorList>
            <person name="Araujo J.E."/>
            <person name="Taketani R.G."/>
            <person name="Silva M.C.P."/>
            <person name="Loureco M.V."/>
            <person name="Andreote F.D."/>
        </authorList>
    </citation>
    <scope>NUCLEOTIDE SEQUENCE [LARGE SCALE GENOMIC DNA]</scope>
    <source>
        <strain evidence="2 3">Hex-1 MGV</strain>
    </source>
</reference>
<evidence type="ECO:0000313" key="2">
    <source>
        <dbReference type="EMBL" id="PQO32480.1"/>
    </source>
</evidence>
<proteinExistence type="predicted"/>
<dbReference type="EMBL" id="PUHY01000012">
    <property type="protein sequence ID" value="PQO32480.1"/>
    <property type="molecule type" value="Genomic_DNA"/>
</dbReference>
<dbReference type="AlphaFoldDB" id="A0A2S8FKC1"/>
<protein>
    <submittedName>
        <fullName evidence="2">Uncharacterized protein</fullName>
    </submittedName>
</protein>
<name>A0A2S8FKC1_9BACT</name>
<accession>A0A2S8FKC1</accession>
<keyword evidence="1" id="KW-0812">Transmembrane</keyword>